<dbReference type="InterPro" id="IPR036259">
    <property type="entry name" value="MFS_trans_sf"/>
</dbReference>
<dbReference type="RefSeq" id="WP_132690630.1">
    <property type="nucleotide sequence ID" value="NZ_SMFT01000002.1"/>
</dbReference>
<feature type="transmembrane region" description="Helical" evidence="7">
    <location>
        <begin position="81"/>
        <end position="102"/>
    </location>
</feature>
<dbReference type="PANTHER" id="PTHR23513:SF6">
    <property type="entry name" value="MAJOR FACILITATOR SUPERFAMILY ASSOCIATED DOMAIN-CONTAINING PROTEIN"/>
    <property type="match status" value="1"/>
</dbReference>
<keyword evidence="5 7" id="KW-1133">Transmembrane helix</keyword>
<keyword evidence="2" id="KW-0813">Transport</keyword>
<keyword evidence="4 7" id="KW-0812">Transmembrane</keyword>
<evidence type="ECO:0000256" key="4">
    <source>
        <dbReference type="ARBA" id="ARBA00022692"/>
    </source>
</evidence>
<dbReference type="InterPro" id="IPR020846">
    <property type="entry name" value="MFS_dom"/>
</dbReference>
<proteinExistence type="predicted"/>
<dbReference type="PROSITE" id="PS50850">
    <property type="entry name" value="MFS"/>
    <property type="match status" value="1"/>
</dbReference>
<feature type="transmembrane region" description="Helical" evidence="7">
    <location>
        <begin position="380"/>
        <end position="400"/>
    </location>
</feature>
<accession>A0A4R1FYK5</accession>
<gene>
    <name evidence="9" type="ORF">EV694_1299</name>
</gene>
<comment type="subcellular location">
    <subcellularLocation>
        <location evidence="1">Cell membrane</location>
        <topology evidence="1">Multi-pass membrane protein</topology>
    </subcellularLocation>
</comment>
<evidence type="ECO:0000256" key="7">
    <source>
        <dbReference type="SAM" id="Phobius"/>
    </source>
</evidence>
<sequence>MSKDRAFSFKILGINFWRYRLAFVITTIGNMAVSIAITWWIIDFYHKAIYVSYVMIPSVIVAILTNFLLAPLGDKFDRKKIIEMGLMIQFFSCFIILLPQLLDQLSLSFFIVFYLLFSLGGGIVRVGSMGFIANIVNKSHLLLANNMIMRINALVSILSGVIGGVLFYQFGLLYAFLLLMLLQIIALILIHRINILFEKEGHRKNKINWLIGDLYQGIQYTLKSKILSSLFVYSLIVGLAFGPMQLIIIYLIKIKFELNAFSYGIAMSFMAIGVVFGSLIYHKVASIFQLKSRFVFFSSYLFCVAFILLGLFNYLIIFSISLLLIGMARNWINVTVDTRLLTALPDKIRTRVLANMSFFGNISVPIANLFTGFILDNSHIFIILSFNCIMTLLASCVFVFNQSVIRFIDLEDEDYTQFLK</sequence>
<feature type="transmembrane region" description="Helical" evidence="7">
    <location>
        <begin position="293"/>
        <end position="309"/>
    </location>
</feature>
<feature type="transmembrane region" description="Helical" evidence="7">
    <location>
        <begin position="258"/>
        <end position="281"/>
    </location>
</feature>
<dbReference type="Proteomes" id="UP000294702">
    <property type="component" value="Unassembled WGS sequence"/>
</dbReference>
<feature type="transmembrane region" description="Helical" evidence="7">
    <location>
        <begin position="148"/>
        <end position="168"/>
    </location>
</feature>
<dbReference type="AlphaFoldDB" id="A0A4R1FYK5"/>
<evidence type="ECO:0000256" key="6">
    <source>
        <dbReference type="ARBA" id="ARBA00023136"/>
    </source>
</evidence>
<comment type="caution">
    <text evidence="9">The sequence shown here is derived from an EMBL/GenBank/DDBJ whole genome shotgun (WGS) entry which is preliminary data.</text>
</comment>
<keyword evidence="6 7" id="KW-0472">Membrane</keyword>
<keyword evidence="10" id="KW-1185">Reference proteome</keyword>
<dbReference type="SUPFAM" id="SSF103473">
    <property type="entry name" value="MFS general substrate transporter"/>
    <property type="match status" value="1"/>
</dbReference>
<organism evidence="9 10">
    <name type="scientific">Volucribacter psittacicida</name>
    <dbReference type="NCBI Taxonomy" id="203482"/>
    <lineage>
        <taxon>Bacteria</taxon>
        <taxon>Pseudomonadati</taxon>
        <taxon>Pseudomonadota</taxon>
        <taxon>Gammaproteobacteria</taxon>
        <taxon>Pasteurellales</taxon>
        <taxon>Pasteurellaceae</taxon>
        <taxon>Volucribacter</taxon>
    </lineage>
</organism>
<dbReference type="GO" id="GO:0005886">
    <property type="term" value="C:plasma membrane"/>
    <property type="evidence" value="ECO:0007669"/>
    <property type="project" value="UniProtKB-SubCell"/>
</dbReference>
<feature type="domain" description="Major facilitator superfamily (MFS) profile" evidence="8">
    <location>
        <begin position="15"/>
        <end position="403"/>
    </location>
</feature>
<feature type="transmembrane region" description="Helical" evidence="7">
    <location>
        <begin position="108"/>
        <end position="136"/>
    </location>
</feature>
<feature type="transmembrane region" description="Helical" evidence="7">
    <location>
        <begin position="174"/>
        <end position="197"/>
    </location>
</feature>
<name>A0A4R1FYK5_9PAST</name>
<dbReference type="Pfam" id="PF05977">
    <property type="entry name" value="MFS_3"/>
    <property type="match status" value="1"/>
</dbReference>
<feature type="transmembrane region" description="Helical" evidence="7">
    <location>
        <begin position="48"/>
        <end position="69"/>
    </location>
</feature>
<feature type="transmembrane region" description="Helical" evidence="7">
    <location>
        <begin position="230"/>
        <end position="252"/>
    </location>
</feature>
<evidence type="ECO:0000313" key="9">
    <source>
        <dbReference type="EMBL" id="TCJ98869.1"/>
    </source>
</evidence>
<keyword evidence="3" id="KW-1003">Cell membrane</keyword>
<evidence type="ECO:0000256" key="3">
    <source>
        <dbReference type="ARBA" id="ARBA00022475"/>
    </source>
</evidence>
<dbReference type="PANTHER" id="PTHR23513">
    <property type="entry name" value="INTEGRAL MEMBRANE EFFLUX PROTEIN-RELATED"/>
    <property type="match status" value="1"/>
</dbReference>
<feature type="transmembrane region" description="Helical" evidence="7">
    <location>
        <begin position="21"/>
        <end position="42"/>
    </location>
</feature>
<dbReference type="Gene3D" id="1.20.1250.20">
    <property type="entry name" value="MFS general substrate transporter like domains"/>
    <property type="match status" value="1"/>
</dbReference>
<protein>
    <submittedName>
        <fullName evidence="9">Putative MFS family arabinose efflux permease</fullName>
    </submittedName>
</protein>
<evidence type="ECO:0000256" key="2">
    <source>
        <dbReference type="ARBA" id="ARBA00022448"/>
    </source>
</evidence>
<dbReference type="OrthoDB" id="7012429at2"/>
<evidence type="ECO:0000256" key="1">
    <source>
        <dbReference type="ARBA" id="ARBA00004651"/>
    </source>
</evidence>
<evidence type="ECO:0000256" key="5">
    <source>
        <dbReference type="ARBA" id="ARBA00022989"/>
    </source>
</evidence>
<evidence type="ECO:0000259" key="8">
    <source>
        <dbReference type="PROSITE" id="PS50850"/>
    </source>
</evidence>
<evidence type="ECO:0000313" key="10">
    <source>
        <dbReference type="Proteomes" id="UP000294702"/>
    </source>
</evidence>
<dbReference type="GO" id="GO:0022857">
    <property type="term" value="F:transmembrane transporter activity"/>
    <property type="evidence" value="ECO:0007669"/>
    <property type="project" value="InterPro"/>
</dbReference>
<dbReference type="EMBL" id="SMFT01000002">
    <property type="protein sequence ID" value="TCJ98869.1"/>
    <property type="molecule type" value="Genomic_DNA"/>
</dbReference>
<dbReference type="CDD" id="cd06173">
    <property type="entry name" value="MFS_MefA_like"/>
    <property type="match status" value="1"/>
</dbReference>
<feature type="transmembrane region" description="Helical" evidence="7">
    <location>
        <begin position="315"/>
        <end position="332"/>
    </location>
</feature>
<dbReference type="InterPro" id="IPR010290">
    <property type="entry name" value="TM_effector"/>
</dbReference>
<reference evidence="9 10" key="1">
    <citation type="submission" date="2019-03" db="EMBL/GenBank/DDBJ databases">
        <title>Genomic Encyclopedia of Type Strains, Phase IV (KMG-IV): sequencing the most valuable type-strain genomes for metagenomic binning, comparative biology and taxonomic classification.</title>
        <authorList>
            <person name="Goeker M."/>
        </authorList>
    </citation>
    <scope>NUCLEOTIDE SEQUENCE [LARGE SCALE GENOMIC DNA]</scope>
    <source>
        <strain evidence="9 10">DSM 15534</strain>
    </source>
</reference>
<feature type="transmembrane region" description="Helical" evidence="7">
    <location>
        <begin position="352"/>
        <end position="374"/>
    </location>
</feature>